<comment type="caution">
    <text evidence="3">The sequence shown here is derived from an EMBL/GenBank/DDBJ whole genome shotgun (WGS) entry which is preliminary data.</text>
</comment>
<organism evidence="3 4">
    <name type="scientific">Ligilactobacillus hayakitensis DSM 18933 = JCM 14209</name>
    <dbReference type="NCBI Taxonomy" id="1423755"/>
    <lineage>
        <taxon>Bacteria</taxon>
        <taxon>Bacillati</taxon>
        <taxon>Bacillota</taxon>
        <taxon>Bacilli</taxon>
        <taxon>Lactobacillales</taxon>
        <taxon>Lactobacillaceae</taxon>
        <taxon>Ligilactobacillus</taxon>
    </lineage>
</organism>
<dbReference type="InterPro" id="IPR004341">
    <property type="entry name" value="CAT_RNA-bd_dom"/>
</dbReference>
<evidence type="ECO:0000256" key="1">
    <source>
        <dbReference type="ARBA" id="ARBA00022737"/>
    </source>
</evidence>
<evidence type="ECO:0000313" key="3">
    <source>
        <dbReference type="EMBL" id="KRM17423.1"/>
    </source>
</evidence>
<evidence type="ECO:0000259" key="2">
    <source>
        <dbReference type="PROSITE" id="PS51372"/>
    </source>
</evidence>
<dbReference type="InterPro" id="IPR036650">
    <property type="entry name" value="CAT_RNA-bd_dom_sf"/>
</dbReference>
<sequence length="271" mass="31145">MALVLDDEQKEWIVIGKGIGFGMKLGSQIDETKVERRFLAADQMNQVISRLQEFKTQSLELTSSITKMVEKELKFEFSPKDYLSLADHIDFALTRAHEGIELSSQSIKWETKKLYPHEFALAKKALAEIEQTAGIPLPDSEIFLMTYHFVNAQAKESKLQETIQITNLIADTMKIVNLDYPQLDRESFNYGRFVGHLRAMFIRKLKDQANDETPLDKALLEVMIGKYPKEYATVKKLSEFLKTKKAIAITPDDEVYLLLHIVRVTNRQEAE</sequence>
<keyword evidence="1" id="KW-0677">Repeat</keyword>
<evidence type="ECO:0000313" key="4">
    <source>
        <dbReference type="Proteomes" id="UP000051054"/>
    </source>
</evidence>
<dbReference type="Pfam" id="PF00874">
    <property type="entry name" value="PRD"/>
    <property type="match status" value="2"/>
</dbReference>
<dbReference type="InterPro" id="IPR050661">
    <property type="entry name" value="BglG_antiterminators"/>
</dbReference>
<dbReference type="PANTHER" id="PTHR30185:SF15">
    <property type="entry name" value="CRYPTIC BETA-GLUCOSIDE BGL OPERON ANTITERMINATOR"/>
    <property type="match status" value="1"/>
</dbReference>
<proteinExistence type="predicted"/>
<dbReference type="SUPFAM" id="SSF63520">
    <property type="entry name" value="PTS-regulatory domain, PRD"/>
    <property type="match status" value="2"/>
</dbReference>
<dbReference type="Proteomes" id="UP000051054">
    <property type="component" value="Unassembled WGS sequence"/>
</dbReference>
<feature type="domain" description="PRD" evidence="2">
    <location>
        <begin position="160"/>
        <end position="271"/>
    </location>
</feature>
<dbReference type="AlphaFoldDB" id="A0A0R1WI49"/>
<protein>
    <submittedName>
        <fullName evidence="3">Transcription antiterminator</fullName>
    </submittedName>
</protein>
<name>A0A0R1WI49_9LACO</name>
<dbReference type="eggNOG" id="COG3711">
    <property type="taxonomic scope" value="Bacteria"/>
</dbReference>
<dbReference type="Pfam" id="PF03123">
    <property type="entry name" value="CAT_RBD"/>
    <property type="match status" value="1"/>
</dbReference>
<dbReference type="PANTHER" id="PTHR30185">
    <property type="entry name" value="CRYPTIC BETA-GLUCOSIDE BGL OPERON ANTITERMINATOR"/>
    <property type="match status" value="1"/>
</dbReference>
<keyword evidence="4" id="KW-1185">Reference proteome</keyword>
<dbReference type="SMART" id="SM01061">
    <property type="entry name" value="CAT_RBD"/>
    <property type="match status" value="1"/>
</dbReference>
<dbReference type="SUPFAM" id="SSF50151">
    <property type="entry name" value="SacY-like RNA-binding domain"/>
    <property type="match status" value="1"/>
</dbReference>
<reference evidence="3 4" key="1">
    <citation type="journal article" date="2015" name="Genome Announc.">
        <title>Expanding the biotechnology potential of lactobacilli through comparative genomics of 213 strains and associated genera.</title>
        <authorList>
            <person name="Sun Z."/>
            <person name="Harris H.M."/>
            <person name="McCann A."/>
            <person name="Guo C."/>
            <person name="Argimon S."/>
            <person name="Zhang W."/>
            <person name="Yang X."/>
            <person name="Jeffery I.B."/>
            <person name="Cooney J.C."/>
            <person name="Kagawa T.F."/>
            <person name="Liu W."/>
            <person name="Song Y."/>
            <person name="Salvetti E."/>
            <person name="Wrobel A."/>
            <person name="Rasinkangas P."/>
            <person name="Parkhill J."/>
            <person name="Rea M.C."/>
            <person name="O'Sullivan O."/>
            <person name="Ritari J."/>
            <person name="Douillard F.P."/>
            <person name="Paul Ross R."/>
            <person name="Yang R."/>
            <person name="Briner A.E."/>
            <person name="Felis G.E."/>
            <person name="de Vos W.M."/>
            <person name="Barrangou R."/>
            <person name="Klaenhammer T.R."/>
            <person name="Caufield P.W."/>
            <person name="Cui Y."/>
            <person name="Zhang H."/>
            <person name="O'Toole P.W."/>
        </authorList>
    </citation>
    <scope>NUCLEOTIDE SEQUENCE [LARGE SCALE GENOMIC DNA]</scope>
    <source>
        <strain evidence="3 4">DSM 18933</strain>
    </source>
</reference>
<dbReference type="GO" id="GO:0003723">
    <property type="term" value="F:RNA binding"/>
    <property type="evidence" value="ECO:0007669"/>
    <property type="project" value="InterPro"/>
</dbReference>
<dbReference type="STRING" id="1423755.FC40_GL001195"/>
<gene>
    <name evidence="3" type="ORF">FC40_GL001195</name>
</gene>
<dbReference type="InterPro" id="IPR036634">
    <property type="entry name" value="PRD_sf"/>
</dbReference>
<dbReference type="PATRIC" id="fig|1423755.3.peg.1260"/>
<dbReference type="GO" id="GO:0006355">
    <property type="term" value="P:regulation of DNA-templated transcription"/>
    <property type="evidence" value="ECO:0007669"/>
    <property type="project" value="InterPro"/>
</dbReference>
<feature type="domain" description="PRD" evidence="2">
    <location>
        <begin position="53"/>
        <end position="159"/>
    </location>
</feature>
<dbReference type="Gene3D" id="2.30.24.10">
    <property type="entry name" value="CAT RNA-binding domain"/>
    <property type="match status" value="1"/>
</dbReference>
<dbReference type="EMBL" id="AZGD01000106">
    <property type="protein sequence ID" value="KRM17423.1"/>
    <property type="molecule type" value="Genomic_DNA"/>
</dbReference>
<accession>A0A0R1WI49</accession>
<dbReference type="InterPro" id="IPR011608">
    <property type="entry name" value="PRD"/>
</dbReference>
<dbReference type="Gene3D" id="1.10.1790.10">
    <property type="entry name" value="PRD domain"/>
    <property type="match status" value="2"/>
</dbReference>
<dbReference type="PROSITE" id="PS51372">
    <property type="entry name" value="PRD_2"/>
    <property type="match status" value="2"/>
</dbReference>